<dbReference type="Proteomes" id="UP000821865">
    <property type="component" value="Chromosome 1"/>
</dbReference>
<keyword evidence="2" id="KW-1185">Reference proteome</keyword>
<comment type="caution">
    <text evidence="1">The sequence shown here is derived from an EMBL/GenBank/DDBJ whole genome shotgun (WGS) entry which is preliminary data.</text>
</comment>
<accession>A0ACB8DZH2</accession>
<organism evidence="1 2">
    <name type="scientific">Dermacentor silvarum</name>
    <name type="common">Tick</name>
    <dbReference type="NCBI Taxonomy" id="543639"/>
    <lineage>
        <taxon>Eukaryota</taxon>
        <taxon>Metazoa</taxon>
        <taxon>Ecdysozoa</taxon>
        <taxon>Arthropoda</taxon>
        <taxon>Chelicerata</taxon>
        <taxon>Arachnida</taxon>
        <taxon>Acari</taxon>
        <taxon>Parasitiformes</taxon>
        <taxon>Ixodida</taxon>
        <taxon>Ixodoidea</taxon>
        <taxon>Ixodidae</taxon>
        <taxon>Rhipicephalinae</taxon>
        <taxon>Dermacentor</taxon>
    </lineage>
</organism>
<dbReference type="EMBL" id="CM023470">
    <property type="protein sequence ID" value="KAH7979920.1"/>
    <property type="molecule type" value="Genomic_DNA"/>
</dbReference>
<evidence type="ECO:0000313" key="2">
    <source>
        <dbReference type="Proteomes" id="UP000821865"/>
    </source>
</evidence>
<gene>
    <name evidence="1" type="ORF">HPB49_011947</name>
</gene>
<name>A0ACB8DZH2_DERSI</name>
<protein>
    <submittedName>
        <fullName evidence="1">Uncharacterized protein</fullName>
    </submittedName>
</protein>
<proteinExistence type="predicted"/>
<sequence>MNWAHSFGIDWGMSLHRGGITVVWCMHLELEAGGCLLERLMPCVRGAAGLLVGVISAAAFMDELERMFIMGSSGKMDYAEETTEKRRTLEIEKEETEELKLKYKAVQEKEKVAQEALATLKANFYCDLCDKQYTKHQEFDNHINSYDHAHKQRLKELKQREFGRNVLSKVKREDKGREKEQRRLQHLAELRAHVAVIRNANSCDDEINAKKELDLDSQAQSPPGSVPEHKEEASIPQTTFFADSNIFELPPLPSEIPFPTDIPPPPPPPPFLILTLLDPGREKYSPEEPTPALPEPALPQLPQPTVPDLPQPSVSELPQPLVSEVPPPPAPPTEALLPAIEPPLIEESKSKLLIGKALAKKRLIAFSLTSNQPLQKALEVKRKRAATTITKPVKGALSFSFAQKNIGKVAPISSALFKEDDDQPDKEGPEVTAAATTSEEAQPGDATSAEEPEKNGKPFTEPEQQEDRNFYFVSPPKRLRVKPKFEFVKFLKSDKFELKLPDDAVEGVPEKKIKNESEDATKKLVDATGSKADSEESHGDAKKKQQPSKVSDRSEGSAKSKTESLDVSSRNGRKKKESATSGSKTEKDCGRSPRSGKHSRDRKSRSRERKRSCLKDKKRSQSRERRRSRSRDRRKGQSRERHRSRSTRDKKRSSSKDGKQSRSRDKKASHAKDTRRSRSRERQRSKFKDRGKDRDTHKTGKEAKQRSLSRERVSHSKGHARSNADSQKKKEMSTDCKKSEEKHATTNDHKKEDTVRMETASAEPQASSPEAPLDDGTTEAMNGEESHNAEEEKAARGPRHLPETTCKQDKKQAFDLTILQTACHKKPDEAGECLEKKELVINLMCKDSPLDTLGEADSFDSADMFQRSPCKLSTVSTEKVSLCDDKIETRDEIAEQHNFLATCSVKLDESDSESKLCQKPKSDSPSQICIDKLLPEEAQKTHEDTGAIGQKQLESQTEKLKEASDDSGSCDDPIKAQQKFLEEIEAIKKSTLVAVQRQNSESKKEVSGNNRKDSKASKLKKPKPESTELPTVDLIAPLKAKTAKAAKEKRKTTKDKPQEKKKKKRKMRPKASSSRSSSSSYSSSSSSSSSSRSSSSGTNVAQAVQAVAQTLRVPAARLLPAIVQTALAAHHLHPLLLRSALRN</sequence>
<evidence type="ECO:0000313" key="1">
    <source>
        <dbReference type="EMBL" id="KAH7979920.1"/>
    </source>
</evidence>
<reference evidence="1" key="1">
    <citation type="submission" date="2020-05" db="EMBL/GenBank/DDBJ databases">
        <title>Large-scale comparative analyses of tick genomes elucidate their genetic diversity and vector capacities.</title>
        <authorList>
            <person name="Jia N."/>
            <person name="Wang J."/>
            <person name="Shi W."/>
            <person name="Du L."/>
            <person name="Sun Y."/>
            <person name="Zhan W."/>
            <person name="Jiang J."/>
            <person name="Wang Q."/>
            <person name="Zhang B."/>
            <person name="Ji P."/>
            <person name="Sakyi L.B."/>
            <person name="Cui X."/>
            <person name="Yuan T."/>
            <person name="Jiang B."/>
            <person name="Yang W."/>
            <person name="Lam T.T.-Y."/>
            <person name="Chang Q."/>
            <person name="Ding S."/>
            <person name="Wang X."/>
            <person name="Zhu J."/>
            <person name="Ruan X."/>
            <person name="Zhao L."/>
            <person name="Wei J."/>
            <person name="Que T."/>
            <person name="Du C."/>
            <person name="Cheng J."/>
            <person name="Dai P."/>
            <person name="Han X."/>
            <person name="Huang E."/>
            <person name="Gao Y."/>
            <person name="Liu J."/>
            <person name="Shao H."/>
            <person name="Ye R."/>
            <person name="Li L."/>
            <person name="Wei W."/>
            <person name="Wang X."/>
            <person name="Wang C."/>
            <person name="Yang T."/>
            <person name="Huo Q."/>
            <person name="Li W."/>
            <person name="Guo W."/>
            <person name="Chen H."/>
            <person name="Zhou L."/>
            <person name="Ni X."/>
            <person name="Tian J."/>
            <person name="Zhou Y."/>
            <person name="Sheng Y."/>
            <person name="Liu T."/>
            <person name="Pan Y."/>
            <person name="Xia L."/>
            <person name="Li J."/>
            <person name="Zhao F."/>
            <person name="Cao W."/>
        </authorList>
    </citation>
    <scope>NUCLEOTIDE SEQUENCE</scope>
    <source>
        <strain evidence="1">Dsil-2018</strain>
    </source>
</reference>